<dbReference type="SFLD" id="SFLDS00036">
    <property type="entry name" value="Aromatic_Prenyltransferase"/>
    <property type="match status" value="1"/>
</dbReference>
<feature type="region of interest" description="Disordered" evidence="4">
    <location>
        <begin position="1"/>
        <end position="23"/>
    </location>
</feature>
<dbReference type="InterPro" id="IPR033964">
    <property type="entry name" value="ABBA"/>
</dbReference>
<proteinExistence type="inferred from homology"/>
<organism evidence="6 7">
    <name type="scientific">Aspergillus nanangensis</name>
    <dbReference type="NCBI Taxonomy" id="2582783"/>
    <lineage>
        <taxon>Eukaryota</taxon>
        <taxon>Fungi</taxon>
        <taxon>Dikarya</taxon>
        <taxon>Ascomycota</taxon>
        <taxon>Pezizomycotina</taxon>
        <taxon>Eurotiomycetes</taxon>
        <taxon>Eurotiomycetidae</taxon>
        <taxon>Eurotiales</taxon>
        <taxon>Aspergillaceae</taxon>
        <taxon>Aspergillus</taxon>
        <taxon>Aspergillus subgen. Circumdati</taxon>
    </lineage>
</organism>
<dbReference type="PANTHER" id="PTHR43918:SF4">
    <property type="entry name" value="CARBOXYLIC ESTER HYDROLASE"/>
    <property type="match status" value="1"/>
</dbReference>
<name>A0AAD4CL52_ASPNN</name>
<evidence type="ECO:0000313" key="7">
    <source>
        <dbReference type="Proteomes" id="UP001194746"/>
    </source>
</evidence>
<dbReference type="AlphaFoldDB" id="A0AAD4CL52"/>
<evidence type="ECO:0000256" key="4">
    <source>
        <dbReference type="SAM" id="MobiDB-lite"/>
    </source>
</evidence>
<reference evidence="6" key="2">
    <citation type="submission" date="2020-02" db="EMBL/GenBank/DDBJ databases">
        <authorList>
            <person name="Gilchrist C.L.M."/>
            <person name="Chooi Y.-H."/>
        </authorList>
    </citation>
    <scope>NUCLEOTIDE SEQUENCE</scope>
    <source>
        <strain evidence="6">MST-FP2251</strain>
    </source>
</reference>
<dbReference type="GO" id="GO:0052689">
    <property type="term" value="F:carboxylic ester hydrolase activity"/>
    <property type="evidence" value="ECO:0007669"/>
    <property type="project" value="TreeGrafter"/>
</dbReference>
<keyword evidence="2" id="KW-0808">Transferase</keyword>
<dbReference type="InterPro" id="IPR019826">
    <property type="entry name" value="Carboxylesterase_B_AS"/>
</dbReference>
<evidence type="ECO:0000256" key="2">
    <source>
        <dbReference type="ARBA" id="ARBA00022679"/>
    </source>
</evidence>
<dbReference type="InterPro" id="IPR029058">
    <property type="entry name" value="AB_hydrolase_fold"/>
</dbReference>
<dbReference type="InterPro" id="IPR017795">
    <property type="entry name" value="ABBA_NscD-like"/>
</dbReference>
<evidence type="ECO:0000256" key="1">
    <source>
        <dbReference type="ARBA" id="ARBA00005964"/>
    </source>
</evidence>
<dbReference type="Pfam" id="PF00135">
    <property type="entry name" value="COesterase"/>
    <property type="match status" value="1"/>
</dbReference>
<keyword evidence="3" id="KW-0378">Hydrolase</keyword>
<sequence>MTVEQVPEPEPIGTNPIDTINQKSLPGCSEDVTGWWSDLGQLFARLLQLGEHTLEEQYRHLRFLFETVIPALGPHPCTYPSAMTLLGAPLDTSLKFYRDGPPLVRVALEPLSYQSGTPTDPFNQLPSSELVTTLVRLNLPGFDTAIYDHFAEQFALSPADATRLHDQGQLGTQRALGFELRGGDILPKGYVFPRLSHMATGTPIRDMIMRAVGDEESPVKSSNWMPGLAVVDEYVSDAGGFSPFTFLAWDFVCPAKSRLKVYGTNLNVNLTTAKEVWMMGGRFNDPETRTGWELLERLWYLLGIKSHEVRAPDNIESVETKASHYQGPILWNYEIQPGSARPIAKLYLCVHGLNDLGVARGLAKFFASIGWAHPARSYVEALAAMYPDVDIGNCPQDSPPNIFANDTSEDCLSINVIRPASIPPYNRLPVLVWIYGGGFDGGGTSDPRYNLSGIVNLSQKMSKPIIGVSFNYRINKLGFMQDPSLPAEGSSNAGFHDQRLALMWIQENIAAFGGDPMRVTIWGESAGAQSVGLHLFVHDGRDEGLFHAGIMESGGPVGVPMQSLSWYAGYVESLATAMGCASDVNGGFIQCLRTVSTERWQNTKTTGLIWNPMVDGDLWSDNPSVLAEQGKFGKIPIIMGTNSDEGCTFAAQGLDTDEQLLQSLLSYRRYNIRPPMAQRLMKLYPNDPAHNPPYSLNPNPAIFPDRGLQWRRAAAMEGDMVMVAGRRRTCEQMAKAKQPVYSYRFDTFAYGSTIENGVGHFQNVAYNFQNISGNLGPLPQYASHKVLSENIGRSYISFVHDHNPNTSSGNSTLPYWPKYDIRNPKNIVLNESRSWIESDTYRKEGMAFLNEVASDIQVLS</sequence>
<comment type="caution">
    <text evidence="6">The sequence shown here is derived from an EMBL/GenBank/DDBJ whole genome shotgun (WGS) entry which is preliminary data.</text>
</comment>
<evidence type="ECO:0000259" key="5">
    <source>
        <dbReference type="Pfam" id="PF00135"/>
    </source>
</evidence>
<feature type="domain" description="Carboxylesterase type B" evidence="5">
    <location>
        <begin position="394"/>
        <end position="832"/>
    </location>
</feature>
<dbReference type="Gene3D" id="3.40.50.1820">
    <property type="entry name" value="alpha/beta hydrolase"/>
    <property type="match status" value="1"/>
</dbReference>
<dbReference type="Proteomes" id="UP001194746">
    <property type="component" value="Unassembled WGS sequence"/>
</dbReference>
<dbReference type="PROSITE" id="PS00122">
    <property type="entry name" value="CARBOXYLESTERASE_B_1"/>
    <property type="match status" value="1"/>
</dbReference>
<protein>
    <recommendedName>
        <fullName evidence="5">Carboxylesterase type B domain-containing protein</fullName>
    </recommendedName>
</protein>
<accession>A0AAD4CL52</accession>
<dbReference type="NCBIfam" id="TIGR03429">
    <property type="entry name" value="arom_pren_DMATS"/>
    <property type="match status" value="1"/>
</dbReference>
<gene>
    <name evidence="6" type="ORF">FE257_008636</name>
</gene>
<dbReference type="GO" id="GO:0016765">
    <property type="term" value="F:transferase activity, transferring alkyl or aryl (other than methyl) groups"/>
    <property type="evidence" value="ECO:0007669"/>
    <property type="project" value="InterPro"/>
</dbReference>
<keyword evidence="7" id="KW-1185">Reference proteome</keyword>
<dbReference type="Pfam" id="PF11991">
    <property type="entry name" value="Trp_DMAT"/>
    <property type="match status" value="1"/>
</dbReference>
<reference evidence="6" key="1">
    <citation type="journal article" date="2019" name="Beilstein J. Org. Chem.">
        <title>Nanangenines: drimane sesquiterpenoids as the dominant metabolite cohort of a novel Australian fungus, Aspergillus nanangensis.</title>
        <authorList>
            <person name="Lacey H.J."/>
            <person name="Gilchrist C.L.M."/>
            <person name="Crombie A."/>
            <person name="Kalaitzis J.A."/>
            <person name="Vuong D."/>
            <person name="Rutledge P.J."/>
            <person name="Turner P."/>
            <person name="Pitt J.I."/>
            <person name="Lacey E."/>
            <person name="Chooi Y.H."/>
            <person name="Piggott A.M."/>
        </authorList>
    </citation>
    <scope>NUCLEOTIDE SEQUENCE</scope>
    <source>
        <strain evidence="6">MST-FP2251</strain>
    </source>
</reference>
<dbReference type="SUPFAM" id="SSF53474">
    <property type="entry name" value="alpha/beta-Hydrolases"/>
    <property type="match status" value="1"/>
</dbReference>
<evidence type="ECO:0000313" key="6">
    <source>
        <dbReference type="EMBL" id="KAF9888529.1"/>
    </source>
</evidence>
<comment type="similarity">
    <text evidence="1">Belongs to the type-B carboxylesterase/lipase family.</text>
</comment>
<dbReference type="PANTHER" id="PTHR43918">
    <property type="entry name" value="ACETYLCHOLINESTERASE"/>
    <property type="match status" value="1"/>
</dbReference>
<dbReference type="GO" id="GO:0009820">
    <property type="term" value="P:alkaloid metabolic process"/>
    <property type="evidence" value="ECO:0007669"/>
    <property type="project" value="InterPro"/>
</dbReference>
<dbReference type="InterPro" id="IPR050654">
    <property type="entry name" value="AChE-related_enzymes"/>
</dbReference>
<dbReference type="InterPro" id="IPR002018">
    <property type="entry name" value="CarbesteraseB"/>
</dbReference>
<evidence type="ECO:0000256" key="3">
    <source>
        <dbReference type="ARBA" id="ARBA00022801"/>
    </source>
</evidence>
<dbReference type="EMBL" id="VCAU01000046">
    <property type="protein sequence ID" value="KAF9888529.1"/>
    <property type="molecule type" value="Genomic_DNA"/>
</dbReference>
<dbReference type="CDD" id="cd13929">
    <property type="entry name" value="PT-DMATS_CymD"/>
    <property type="match status" value="1"/>
</dbReference>